<dbReference type="SUPFAM" id="SSF46785">
    <property type="entry name" value="Winged helix' DNA-binding domain"/>
    <property type="match status" value="1"/>
</dbReference>
<organism evidence="3 4">
    <name type="scientific">Antrihabitans stalactiti</name>
    <dbReference type="NCBI Taxonomy" id="2584121"/>
    <lineage>
        <taxon>Bacteria</taxon>
        <taxon>Bacillati</taxon>
        <taxon>Actinomycetota</taxon>
        <taxon>Actinomycetes</taxon>
        <taxon>Mycobacteriales</taxon>
        <taxon>Nocardiaceae</taxon>
        <taxon>Antrihabitans</taxon>
    </lineage>
</organism>
<feature type="domain" description="Transcription regulator PadR N-terminal" evidence="2">
    <location>
        <begin position="70"/>
        <end position="138"/>
    </location>
</feature>
<feature type="compositionally biased region" description="Gly residues" evidence="1">
    <location>
        <begin position="28"/>
        <end position="46"/>
    </location>
</feature>
<evidence type="ECO:0000256" key="1">
    <source>
        <dbReference type="SAM" id="MobiDB-lite"/>
    </source>
</evidence>
<protein>
    <submittedName>
        <fullName evidence="3">PadR family transcriptional regulator</fullName>
    </submittedName>
</protein>
<evidence type="ECO:0000313" key="3">
    <source>
        <dbReference type="EMBL" id="NMN93565.1"/>
    </source>
</evidence>
<comment type="caution">
    <text evidence="3">The sequence shown here is derived from an EMBL/GenBank/DDBJ whole genome shotgun (WGS) entry which is preliminary data.</text>
</comment>
<dbReference type="PANTHER" id="PTHR43252:SF2">
    <property type="entry name" value="TRANSCRIPTION REGULATOR, PADR-LIKE FAMILY"/>
    <property type="match status" value="1"/>
</dbReference>
<reference evidence="3 4" key="2">
    <citation type="submission" date="2020-06" db="EMBL/GenBank/DDBJ databases">
        <title>Antribacter stalactiti gen. nov., sp. nov., a new member of the family Nacardiaceae isolated from a cave.</title>
        <authorList>
            <person name="Kim I.S."/>
        </authorList>
    </citation>
    <scope>NUCLEOTIDE SEQUENCE [LARGE SCALE GENOMIC DNA]</scope>
    <source>
        <strain evidence="3 4">YC2-7</strain>
    </source>
</reference>
<dbReference type="Gene3D" id="1.10.10.10">
    <property type="entry name" value="Winged helix-like DNA-binding domain superfamily/Winged helix DNA-binding domain"/>
    <property type="match status" value="1"/>
</dbReference>
<dbReference type="InterPro" id="IPR036388">
    <property type="entry name" value="WH-like_DNA-bd_sf"/>
</dbReference>
<dbReference type="Proteomes" id="UP000535543">
    <property type="component" value="Unassembled WGS sequence"/>
</dbReference>
<keyword evidence="4" id="KW-1185">Reference proteome</keyword>
<proteinExistence type="predicted"/>
<gene>
    <name evidence="3" type="ORF">FGL95_00760</name>
</gene>
<dbReference type="InterPro" id="IPR036390">
    <property type="entry name" value="WH_DNA-bd_sf"/>
</dbReference>
<evidence type="ECO:0000259" key="2">
    <source>
        <dbReference type="Pfam" id="PF03551"/>
    </source>
</evidence>
<name>A0A848K320_9NOCA</name>
<dbReference type="AlphaFoldDB" id="A0A848K320"/>
<evidence type="ECO:0000313" key="4">
    <source>
        <dbReference type="Proteomes" id="UP000535543"/>
    </source>
</evidence>
<reference evidence="3 4" key="1">
    <citation type="submission" date="2019-05" db="EMBL/GenBank/DDBJ databases">
        <authorList>
            <person name="Lee S.D."/>
        </authorList>
    </citation>
    <scope>NUCLEOTIDE SEQUENCE [LARGE SCALE GENOMIC DNA]</scope>
    <source>
        <strain evidence="3 4">YC2-7</strain>
    </source>
</reference>
<dbReference type="Pfam" id="PF03551">
    <property type="entry name" value="PadR"/>
    <property type="match status" value="1"/>
</dbReference>
<sequence>MEDTQKEHGIWGKRERGHRFEHHRRGPRGGAFGGGGGFGPGFGGFGPEAHFGRGRGRGGRGRRGDVRAAILLLLENESMHGYELIQRIKDRSDGVWKPSPGSIYPALAQLEDEGLLIIEKVAGRKTAKLTDAGKEYVEANRADLGDPWADVNAEVGDQTLDLRSIVGQLMGAVHQVGTAGTPAQAKQASEVLVEARRALYRILADEGVTETATDTEK</sequence>
<accession>A0A848K320</accession>
<dbReference type="RefSeq" id="WP_169584271.1">
    <property type="nucleotide sequence ID" value="NZ_VCQU01000001.1"/>
</dbReference>
<dbReference type="InterPro" id="IPR005149">
    <property type="entry name" value="Tscrpt_reg_PadR_N"/>
</dbReference>
<feature type="compositionally biased region" description="Basic residues" evidence="1">
    <location>
        <begin position="52"/>
        <end position="61"/>
    </location>
</feature>
<feature type="compositionally biased region" description="Basic residues" evidence="1">
    <location>
        <begin position="15"/>
        <end position="27"/>
    </location>
</feature>
<dbReference type="EMBL" id="VCQU01000001">
    <property type="protein sequence ID" value="NMN93565.1"/>
    <property type="molecule type" value="Genomic_DNA"/>
</dbReference>
<feature type="compositionally biased region" description="Basic and acidic residues" evidence="1">
    <location>
        <begin position="1"/>
        <end position="14"/>
    </location>
</feature>
<feature type="region of interest" description="Disordered" evidence="1">
    <location>
        <begin position="1"/>
        <end position="62"/>
    </location>
</feature>
<dbReference type="PANTHER" id="PTHR43252">
    <property type="entry name" value="TRANSCRIPTIONAL REGULATOR YQJI"/>
    <property type="match status" value="1"/>
</dbReference>